<dbReference type="AlphaFoldDB" id="A0A3B0YAR7"/>
<gene>
    <name evidence="1" type="ORF">MNBD_GAMMA15-462</name>
</gene>
<dbReference type="Pfam" id="PF06996">
    <property type="entry name" value="T6SS_TssG"/>
    <property type="match status" value="1"/>
</dbReference>
<dbReference type="PANTHER" id="PTHR35564">
    <property type="match status" value="1"/>
</dbReference>
<proteinExistence type="predicted"/>
<dbReference type="EMBL" id="UOFN01000061">
    <property type="protein sequence ID" value="VAW76611.1"/>
    <property type="molecule type" value="Genomic_DNA"/>
</dbReference>
<protein>
    <submittedName>
        <fullName evidence="1">Uncharacterized protein ImpH/VasB</fullName>
    </submittedName>
</protein>
<evidence type="ECO:0000313" key="1">
    <source>
        <dbReference type="EMBL" id="VAW76611.1"/>
    </source>
</evidence>
<dbReference type="NCBIfam" id="TIGR03347">
    <property type="entry name" value="VI_chp_1"/>
    <property type="match status" value="1"/>
</dbReference>
<reference evidence="1" key="1">
    <citation type="submission" date="2018-06" db="EMBL/GenBank/DDBJ databases">
        <authorList>
            <person name="Zhirakovskaya E."/>
        </authorList>
    </citation>
    <scope>NUCLEOTIDE SEQUENCE</scope>
</reference>
<organism evidence="1">
    <name type="scientific">hydrothermal vent metagenome</name>
    <dbReference type="NCBI Taxonomy" id="652676"/>
    <lineage>
        <taxon>unclassified sequences</taxon>
        <taxon>metagenomes</taxon>
        <taxon>ecological metagenomes</taxon>
    </lineage>
</organism>
<accession>A0A3B0YAR7</accession>
<dbReference type="PANTHER" id="PTHR35564:SF4">
    <property type="entry name" value="CYTOPLASMIC PROTEIN"/>
    <property type="match status" value="1"/>
</dbReference>
<dbReference type="InterPro" id="IPR010732">
    <property type="entry name" value="T6SS_TssG-like"/>
</dbReference>
<sequence length="343" mass="38335">MASENRTAASPLALLKRLKQAPYRFGFFEALRQIECAYPEKARIGLSNKPLEDPVRFGQEPSMIFAPSTLSSMALSKKGFPPRLSVLFFGLFGPNGPLPLHLTEHARARMRNDDDATLARFADIFHHRLLSLFYRVWADAEPTVGLDRLDDDRFSGMVASQIGLGMPALKGRDAMPDFAKFHYAGRLSSQTRSAEGLLAILGGYFHIPATLTQFVGEWMTMPASSQLRLGVSPLTGSLGETTTLGERVWECQQKFRLTFGPLNMEDYQRMLPGGASLTALIAIVRTYVGDEYNWDVCLILKKTEVRPALLGEFGQLGWTTWTSDKEPEEDPHDLYLDPMQEVI</sequence>
<name>A0A3B0YAR7_9ZZZZ</name>